<evidence type="ECO:0000256" key="3">
    <source>
        <dbReference type="ARBA" id="ARBA00022475"/>
    </source>
</evidence>
<dbReference type="EMBL" id="JAMYJR010000066">
    <property type="protein sequence ID" value="MCO8277828.1"/>
    <property type="molecule type" value="Genomic_DNA"/>
</dbReference>
<feature type="transmembrane region" description="Helical" evidence="8">
    <location>
        <begin position="309"/>
        <end position="326"/>
    </location>
</feature>
<dbReference type="RefSeq" id="WP_253243833.1">
    <property type="nucleotide sequence ID" value="NZ_JAMYJR010000066.1"/>
</dbReference>
<dbReference type="InterPro" id="IPR036259">
    <property type="entry name" value="MFS_trans_sf"/>
</dbReference>
<keyword evidence="6 8" id="KW-0472">Membrane</keyword>
<feature type="compositionally biased region" description="Low complexity" evidence="7">
    <location>
        <begin position="426"/>
        <end position="435"/>
    </location>
</feature>
<keyword evidence="3" id="KW-1003">Cell membrane</keyword>
<feature type="transmembrane region" description="Helical" evidence="8">
    <location>
        <begin position="108"/>
        <end position="133"/>
    </location>
</feature>
<evidence type="ECO:0000256" key="1">
    <source>
        <dbReference type="ARBA" id="ARBA00004651"/>
    </source>
</evidence>
<evidence type="ECO:0000313" key="10">
    <source>
        <dbReference type="Proteomes" id="UP001523369"/>
    </source>
</evidence>
<evidence type="ECO:0000256" key="6">
    <source>
        <dbReference type="ARBA" id="ARBA00023136"/>
    </source>
</evidence>
<keyword evidence="4 8" id="KW-0812">Transmembrane</keyword>
<keyword evidence="2" id="KW-0813">Transport</keyword>
<dbReference type="InterPro" id="IPR010290">
    <property type="entry name" value="TM_effector"/>
</dbReference>
<keyword evidence="10" id="KW-1185">Reference proteome</keyword>
<comment type="subcellular location">
    <subcellularLocation>
        <location evidence="1">Cell membrane</location>
        <topology evidence="1">Multi-pass membrane protein</topology>
    </subcellularLocation>
</comment>
<evidence type="ECO:0000256" key="5">
    <source>
        <dbReference type="ARBA" id="ARBA00022989"/>
    </source>
</evidence>
<feature type="transmembrane region" description="Helical" evidence="8">
    <location>
        <begin position="276"/>
        <end position="297"/>
    </location>
</feature>
<evidence type="ECO:0000256" key="8">
    <source>
        <dbReference type="SAM" id="Phobius"/>
    </source>
</evidence>
<dbReference type="PANTHER" id="PTHR23513:SF11">
    <property type="entry name" value="STAPHYLOFERRIN A TRANSPORTER"/>
    <property type="match status" value="1"/>
</dbReference>
<reference evidence="9 10" key="1">
    <citation type="submission" date="2022-06" db="EMBL/GenBank/DDBJ databases">
        <title>New Species of the Genus Actinoplanes, ActinopZanes ferrugineus.</title>
        <authorList>
            <person name="Ding P."/>
        </authorList>
    </citation>
    <scope>NUCLEOTIDE SEQUENCE [LARGE SCALE GENOMIC DNA]</scope>
    <source>
        <strain evidence="9 10">TRM88003</strain>
    </source>
</reference>
<dbReference type="Gene3D" id="1.20.1250.20">
    <property type="entry name" value="MFS general substrate transporter like domains"/>
    <property type="match status" value="1"/>
</dbReference>
<dbReference type="SUPFAM" id="SSF103473">
    <property type="entry name" value="MFS general substrate transporter"/>
    <property type="match status" value="1"/>
</dbReference>
<evidence type="ECO:0000256" key="7">
    <source>
        <dbReference type="SAM" id="MobiDB-lite"/>
    </source>
</evidence>
<evidence type="ECO:0000256" key="4">
    <source>
        <dbReference type="ARBA" id="ARBA00022692"/>
    </source>
</evidence>
<feature type="compositionally biased region" description="Pro residues" evidence="7">
    <location>
        <begin position="436"/>
        <end position="454"/>
    </location>
</feature>
<gene>
    <name evidence="9" type="ORF">M1L60_45385</name>
</gene>
<evidence type="ECO:0000256" key="2">
    <source>
        <dbReference type="ARBA" id="ARBA00022448"/>
    </source>
</evidence>
<feature type="transmembrane region" description="Helical" evidence="8">
    <location>
        <begin position="188"/>
        <end position="209"/>
    </location>
</feature>
<feature type="transmembrane region" description="Helical" evidence="8">
    <location>
        <begin position="393"/>
        <end position="415"/>
    </location>
</feature>
<name>A0ABT1E4M8_9ACTN</name>
<feature type="compositionally biased region" description="Low complexity" evidence="7">
    <location>
        <begin position="455"/>
        <end position="468"/>
    </location>
</feature>
<organism evidence="9 10">
    <name type="scientific">Paractinoplanes aksuensis</name>
    <dbReference type="NCBI Taxonomy" id="2939490"/>
    <lineage>
        <taxon>Bacteria</taxon>
        <taxon>Bacillati</taxon>
        <taxon>Actinomycetota</taxon>
        <taxon>Actinomycetes</taxon>
        <taxon>Micromonosporales</taxon>
        <taxon>Micromonosporaceae</taxon>
        <taxon>Paractinoplanes</taxon>
    </lineage>
</organism>
<comment type="caution">
    <text evidence="9">The sequence shown here is derived from an EMBL/GenBank/DDBJ whole genome shotgun (WGS) entry which is preliminary data.</text>
</comment>
<proteinExistence type="predicted"/>
<protein>
    <submittedName>
        <fullName evidence="9">MFS transporter</fullName>
    </submittedName>
</protein>
<feature type="transmembrane region" description="Helical" evidence="8">
    <location>
        <begin position="230"/>
        <end position="256"/>
    </location>
</feature>
<feature type="transmembrane region" description="Helical" evidence="8">
    <location>
        <begin position="66"/>
        <end position="87"/>
    </location>
</feature>
<evidence type="ECO:0000313" key="9">
    <source>
        <dbReference type="EMBL" id="MCO8277828.1"/>
    </source>
</evidence>
<sequence length="468" mass="49392">MSENPDARTTPSVDAPTESERLITFRDLFANREYRALHLSLVTNWVGDYLARAAITVLVYEQSKSVLLSAAAFAVTFLPWVIGGTVLSALVERYPYRRVLIAADIYRMVLISLLLVPHTPIPVMLLIVFLASLGTPPTQAARSALQPLVVGREMLPIAVATNATSVQAAQVFGYLAGAALATAINPQVALVIDVFTFAVSALLIAAYVRPRPSAHNRAQRRHLLRESAEGYRLVFGSTTLRAIAIMVFVLTMFAIVPEGLAAAWAAEGSTDPAARGLNQGLIMAAGPIGFVVGGLLINRLAGPALRDRLVRPLAVLSALVLVPALAAPPPPIVAIMVALSGIAQGGVVPTLNGKFVLILPHGYRARAYGVMQTGLQFSQFGAVMVTGLLADHFWLPMVVGLWSVGGTIALGLLAYRWPSAATFTAATDAATRSEPPATPPPPASPPPATLPAPVRPTVATTSVTPERP</sequence>
<accession>A0ABT1E4M8</accession>
<dbReference type="CDD" id="cd06173">
    <property type="entry name" value="MFS_MefA_like"/>
    <property type="match status" value="1"/>
</dbReference>
<dbReference type="Proteomes" id="UP001523369">
    <property type="component" value="Unassembled WGS sequence"/>
</dbReference>
<keyword evidence="5 8" id="KW-1133">Transmembrane helix</keyword>
<dbReference type="Pfam" id="PF05977">
    <property type="entry name" value="MFS_3"/>
    <property type="match status" value="1"/>
</dbReference>
<feature type="region of interest" description="Disordered" evidence="7">
    <location>
        <begin position="426"/>
        <end position="468"/>
    </location>
</feature>
<dbReference type="PANTHER" id="PTHR23513">
    <property type="entry name" value="INTEGRAL MEMBRANE EFFLUX PROTEIN-RELATED"/>
    <property type="match status" value="1"/>
</dbReference>